<sequence length="826" mass="92800">MSKLSFRARALDASKPLPVFRCEDLPDLHEYASINRAVPQMPTGMEKEEESVCFHGLKLWKYAVWRYFFIFKRSEASLIFSAQAFTKWPPFFPTETRRISFSLDTEQPDYDLDSDDDMFVNKLKKKMEISQLQFEEMIDRLEKGSGQQLVSLPEAKLLLKEDDELIKEVFDYWSRKRKNSKANSLIPTVKQEKRDGSSTNDPYVAFRRRTEKMQTRKNRKNDEASYEKMLKLRRDLSRAVTILEMIKRREKSKRELLHLTLEVFEKRNVMADFGGEVMAEVLAEQALVRPQIIPLVPLTNQYRHQDHMDHKDYKSKPDKMEVPRQKRKYEKKQKVLPLSSGAPHHQGPVVFNAKDLNQYDFPSSDDEPFSQVAAAPTPPSPPQWRVLALTGMGSNLECLCSQLHSGSSEAEEENDPDGVYAFRRKAGCQYYAPRQDCVGSWPWCGPGEDGLAEARFRYSLTTLTVPRRCLGMARRRVGRGGRVLLDRAHTDYDNIFHGLDPEVLHPAHPSPPRPLTPPPTTASRSPATDKPASTSETNTSDRRCSSLDPSLCSPSSTDLSHILLSIKSCRWRHFRPRTLPLHELDNAHPIFRKLSRGLKKRALASVAGGQPYKRPARAVPAPAPVVGVYKGLHLASTASPSPAATAPPIAAPTPVSLHPCTTTSPPPPPVPTTALPTPPTPLSPPPPPLRSCWETTASVWAFPPANACHSADAKHPRVRIRLKAGPRRHGQLSETQGGHCPAAGHRPQGEPRARQASTEQSIREHNGHGGHVASARHDASPASFFFLPFFLFLSFNFRCYASLGNCDIKWQNERSKAGLSPQQFGT</sequence>
<evidence type="ECO:0000313" key="2">
    <source>
        <dbReference type="EMBL" id="CAF97756.1"/>
    </source>
</evidence>
<protein>
    <submittedName>
        <fullName evidence="2">(spotted green pufferfish) hypothetical protein</fullName>
    </submittedName>
</protein>
<dbReference type="AlphaFoldDB" id="Q4SNM6"/>
<reference evidence="2" key="1">
    <citation type="journal article" date="2004" name="Nature">
        <title>Genome duplication in the teleost fish Tetraodon nigroviridis reveals the early vertebrate proto-karyotype.</title>
        <authorList>
            <person name="Jaillon O."/>
            <person name="Aury J.-M."/>
            <person name="Brunet F."/>
            <person name="Petit J.-L."/>
            <person name="Stange-Thomann N."/>
            <person name="Mauceli E."/>
            <person name="Bouneau L."/>
            <person name="Fischer C."/>
            <person name="Ozouf-Costaz C."/>
            <person name="Bernot A."/>
            <person name="Nicaud S."/>
            <person name="Jaffe D."/>
            <person name="Fisher S."/>
            <person name="Lutfalla G."/>
            <person name="Dossat C."/>
            <person name="Segurens B."/>
            <person name="Dasilva C."/>
            <person name="Salanoubat M."/>
            <person name="Levy M."/>
            <person name="Boudet N."/>
            <person name="Castellano S."/>
            <person name="Anthouard V."/>
            <person name="Jubin C."/>
            <person name="Castelli V."/>
            <person name="Katinka M."/>
            <person name="Vacherie B."/>
            <person name="Biemont C."/>
            <person name="Skalli Z."/>
            <person name="Cattolico L."/>
            <person name="Poulain J."/>
            <person name="De Berardinis V."/>
            <person name="Cruaud C."/>
            <person name="Duprat S."/>
            <person name="Brottier P."/>
            <person name="Coutanceau J.-P."/>
            <person name="Gouzy J."/>
            <person name="Parra G."/>
            <person name="Lardier G."/>
            <person name="Chapple C."/>
            <person name="McKernan K.J."/>
            <person name="McEwan P."/>
            <person name="Bosak S."/>
            <person name="Kellis M."/>
            <person name="Volff J.-N."/>
            <person name="Guigo R."/>
            <person name="Zody M.C."/>
            <person name="Mesirov J."/>
            <person name="Lindblad-Toh K."/>
            <person name="Birren B."/>
            <person name="Nusbaum C."/>
            <person name="Kahn D."/>
            <person name="Robinson-Rechavi M."/>
            <person name="Laudet V."/>
            <person name="Schachter V."/>
            <person name="Quetier F."/>
            <person name="Saurin W."/>
            <person name="Scarpelli C."/>
            <person name="Wincker P."/>
            <person name="Lander E.S."/>
            <person name="Weissenbach J."/>
            <person name="Roest Crollius H."/>
        </authorList>
    </citation>
    <scope>NUCLEOTIDE SEQUENCE [LARGE SCALE GENOMIC DNA]</scope>
</reference>
<dbReference type="KEGG" id="tng:GSTEN00015211G001"/>
<feature type="compositionally biased region" description="Low complexity" evidence="1">
    <location>
        <begin position="546"/>
        <end position="556"/>
    </location>
</feature>
<comment type="caution">
    <text evidence="2">The sequence shown here is derived from an EMBL/GenBank/DDBJ whole genome shotgun (WGS) entry which is preliminary data.</text>
</comment>
<feature type="compositionally biased region" description="Basic and acidic residues" evidence="1">
    <location>
        <begin position="305"/>
        <end position="324"/>
    </location>
</feature>
<feature type="compositionally biased region" description="Low complexity" evidence="1">
    <location>
        <begin position="638"/>
        <end position="663"/>
    </location>
</feature>
<reference evidence="2" key="2">
    <citation type="submission" date="2004-02" db="EMBL/GenBank/DDBJ databases">
        <authorList>
            <consortium name="Genoscope"/>
            <consortium name="Whitehead Institute Centre for Genome Research"/>
        </authorList>
    </citation>
    <scope>NUCLEOTIDE SEQUENCE</scope>
</reference>
<dbReference type="OrthoDB" id="435275at2759"/>
<evidence type="ECO:0000256" key="1">
    <source>
        <dbReference type="SAM" id="MobiDB-lite"/>
    </source>
</evidence>
<feature type="region of interest" description="Disordered" evidence="1">
    <location>
        <begin position="726"/>
        <end position="774"/>
    </location>
</feature>
<feature type="region of interest" description="Disordered" evidence="1">
    <location>
        <begin position="502"/>
        <end position="556"/>
    </location>
</feature>
<name>Q4SNM6_TETNG</name>
<dbReference type="PANTHER" id="PTHR14898">
    <property type="entry name" value="ENHANCER OF POLYCOMB"/>
    <property type="match status" value="1"/>
</dbReference>
<feature type="region of interest" description="Disordered" evidence="1">
    <location>
        <begin position="305"/>
        <end position="349"/>
    </location>
</feature>
<dbReference type="EMBL" id="CAAE01014542">
    <property type="protein sequence ID" value="CAF97756.1"/>
    <property type="molecule type" value="Genomic_DNA"/>
</dbReference>
<feature type="compositionally biased region" description="Pro residues" evidence="1">
    <location>
        <begin position="664"/>
        <end position="687"/>
    </location>
</feature>
<feature type="compositionally biased region" description="Pro residues" evidence="1">
    <location>
        <begin position="508"/>
        <end position="520"/>
    </location>
</feature>
<dbReference type="GO" id="GO:0035267">
    <property type="term" value="C:NuA4 histone acetyltransferase complex"/>
    <property type="evidence" value="ECO:0007669"/>
    <property type="project" value="InterPro"/>
</dbReference>
<gene>
    <name evidence="2" type="ORF">GSTENG00015211001</name>
</gene>
<feature type="region of interest" description="Disordered" evidence="1">
    <location>
        <begin position="638"/>
        <end position="687"/>
    </location>
</feature>
<proteinExistence type="predicted"/>
<dbReference type="GO" id="GO:0006357">
    <property type="term" value="P:regulation of transcription by RNA polymerase II"/>
    <property type="evidence" value="ECO:0007669"/>
    <property type="project" value="InterPro"/>
</dbReference>
<accession>Q4SNM6</accession>
<dbReference type="InterPro" id="IPR024943">
    <property type="entry name" value="Enhancer_polycomb"/>
</dbReference>
<organism evidence="2">
    <name type="scientific">Tetraodon nigroviridis</name>
    <name type="common">Spotted green pufferfish</name>
    <name type="synonym">Chelonodon nigroviridis</name>
    <dbReference type="NCBI Taxonomy" id="99883"/>
    <lineage>
        <taxon>Eukaryota</taxon>
        <taxon>Metazoa</taxon>
        <taxon>Chordata</taxon>
        <taxon>Craniata</taxon>
        <taxon>Vertebrata</taxon>
        <taxon>Euteleostomi</taxon>
        <taxon>Actinopterygii</taxon>
        <taxon>Neopterygii</taxon>
        <taxon>Teleostei</taxon>
        <taxon>Neoteleostei</taxon>
        <taxon>Acanthomorphata</taxon>
        <taxon>Eupercaria</taxon>
        <taxon>Tetraodontiformes</taxon>
        <taxon>Tetradontoidea</taxon>
        <taxon>Tetraodontidae</taxon>
        <taxon>Tetraodon</taxon>
    </lineage>
</organism>